<evidence type="ECO:0000256" key="1">
    <source>
        <dbReference type="SAM" id="SignalP"/>
    </source>
</evidence>
<name>A0A2G0N6L4_9GAMM</name>
<accession>A0A2G0N6L4</accession>
<keyword evidence="1" id="KW-0732">Signal</keyword>
<feature type="signal peptide" evidence="1">
    <location>
        <begin position="1"/>
        <end position="30"/>
    </location>
</feature>
<evidence type="ECO:0000313" key="2">
    <source>
        <dbReference type="EMBL" id="PHM30338.1"/>
    </source>
</evidence>
<evidence type="ECO:0000313" key="3">
    <source>
        <dbReference type="Proteomes" id="UP000224871"/>
    </source>
</evidence>
<organism evidence="2 3">
    <name type="scientific">Xenorhabdus innexi</name>
    <dbReference type="NCBI Taxonomy" id="290109"/>
    <lineage>
        <taxon>Bacteria</taxon>
        <taxon>Pseudomonadati</taxon>
        <taxon>Pseudomonadota</taxon>
        <taxon>Gammaproteobacteria</taxon>
        <taxon>Enterobacterales</taxon>
        <taxon>Morganellaceae</taxon>
        <taxon>Xenorhabdus</taxon>
    </lineage>
</organism>
<gene>
    <name evidence="2" type="ORF">Xinn_03312</name>
</gene>
<reference evidence="2 3" key="1">
    <citation type="journal article" date="2017" name="Nat. Microbiol.">
        <title>Natural product diversity associated with the nematode symbionts Photorhabdus and Xenorhabdus.</title>
        <authorList>
            <person name="Tobias N.J."/>
            <person name="Wolff H."/>
            <person name="Djahanschiri B."/>
            <person name="Grundmann F."/>
            <person name="Kronenwerth M."/>
            <person name="Shi Y.M."/>
            <person name="Simonyi S."/>
            <person name="Grun P."/>
            <person name="Shapiro-Ilan D."/>
            <person name="Pidot S.J."/>
            <person name="Stinear T.P."/>
            <person name="Ebersberger I."/>
            <person name="Bode H.B."/>
        </authorList>
    </citation>
    <scope>NUCLEOTIDE SEQUENCE [LARGE SCALE GENOMIC DNA]</scope>
    <source>
        <strain evidence="2 3">DSM 16336</strain>
    </source>
</reference>
<proteinExistence type="predicted"/>
<comment type="caution">
    <text evidence="2">The sequence shown here is derived from an EMBL/GenBank/DDBJ whole genome shotgun (WGS) entry which is preliminary data.</text>
</comment>
<feature type="chain" id="PRO_5045742487" evidence="1">
    <location>
        <begin position="31"/>
        <end position="91"/>
    </location>
</feature>
<dbReference type="Proteomes" id="UP000224871">
    <property type="component" value="Unassembled WGS sequence"/>
</dbReference>
<sequence>MLFALNKNIRVTAFIACSSLASLFVTNAIASEKIMHMHVQLDKYSQPVASIEINGKKQNFLLDTGSSDALHLCDFSPPYRAMLLISLAVAR</sequence>
<keyword evidence="3" id="KW-1185">Reference proteome</keyword>
<dbReference type="EMBL" id="NIBU01000056">
    <property type="protein sequence ID" value="PHM30338.1"/>
    <property type="molecule type" value="Genomic_DNA"/>
</dbReference>
<dbReference type="RefSeq" id="WP_099137691.1">
    <property type="nucleotide sequence ID" value="NZ_CAWNQC010000255.1"/>
</dbReference>
<protein>
    <submittedName>
        <fullName evidence="2">Uncharacterized protein</fullName>
    </submittedName>
</protein>